<dbReference type="RefSeq" id="WP_213366980.1">
    <property type="nucleotide sequence ID" value="NZ_BSFM01000006.1"/>
</dbReference>
<dbReference type="Pfam" id="PF00565">
    <property type="entry name" value="SNase"/>
    <property type="match status" value="1"/>
</dbReference>
<dbReference type="EMBL" id="BSFM01000006">
    <property type="protein sequence ID" value="GLK83402.1"/>
    <property type="molecule type" value="Genomic_DNA"/>
</dbReference>
<reference evidence="3" key="1">
    <citation type="journal article" date="2014" name="Int. J. Syst. Evol. Microbiol.">
        <title>Complete genome sequence of Corynebacterium casei LMG S-19264T (=DSM 44701T), isolated from a smear-ripened cheese.</title>
        <authorList>
            <consortium name="US DOE Joint Genome Institute (JGI-PGF)"/>
            <person name="Walter F."/>
            <person name="Albersmeier A."/>
            <person name="Kalinowski J."/>
            <person name="Ruckert C."/>
        </authorList>
    </citation>
    <scope>NUCLEOTIDE SEQUENCE</scope>
    <source>
        <strain evidence="3">VKM B-2789</strain>
    </source>
</reference>
<gene>
    <name evidence="3" type="ORF">GCM10017653_14710</name>
</gene>
<name>A0A9W6JUI6_9HYPH</name>
<dbReference type="SUPFAM" id="SSF50199">
    <property type="entry name" value="Staphylococcal nuclease"/>
    <property type="match status" value="1"/>
</dbReference>
<dbReference type="AlphaFoldDB" id="A0A9W6JUI6"/>
<evidence type="ECO:0000259" key="2">
    <source>
        <dbReference type="Pfam" id="PF00565"/>
    </source>
</evidence>
<evidence type="ECO:0000256" key="1">
    <source>
        <dbReference type="SAM" id="SignalP"/>
    </source>
</evidence>
<protein>
    <recommendedName>
        <fullName evidence="2">TNase-like domain-containing protein</fullName>
    </recommendedName>
</protein>
<reference evidence="3" key="2">
    <citation type="submission" date="2023-01" db="EMBL/GenBank/DDBJ databases">
        <authorList>
            <person name="Sun Q."/>
            <person name="Evtushenko L."/>
        </authorList>
    </citation>
    <scope>NUCLEOTIDE SEQUENCE</scope>
    <source>
        <strain evidence="3">VKM B-2789</strain>
    </source>
</reference>
<organism evidence="3 4">
    <name type="scientific">Ancylobacter defluvii</name>
    <dbReference type="NCBI Taxonomy" id="1282440"/>
    <lineage>
        <taxon>Bacteria</taxon>
        <taxon>Pseudomonadati</taxon>
        <taxon>Pseudomonadota</taxon>
        <taxon>Alphaproteobacteria</taxon>
        <taxon>Hyphomicrobiales</taxon>
        <taxon>Xanthobacteraceae</taxon>
        <taxon>Ancylobacter</taxon>
    </lineage>
</organism>
<feature type="domain" description="TNase-like" evidence="2">
    <location>
        <begin position="95"/>
        <end position="173"/>
    </location>
</feature>
<dbReference type="InterPro" id="IPR016071">
    <property type="entry name" value="Staphylococal_nuclease_OB-fold"/>
</dbReference>
<evidence type="ECO:0000313" key="4">
    <source>
        <dbReference type="Proteomes" id="UP001143330"/>
    </source>
</evidence>
<dbReference type="Gene3D" id="2.40.50.90">
    <property type="match status" value="1"/>
</dbReference>
<sequence>MPTDGAFSQRPMMRRFRRSGGGSACLARLCHVLASLAALFPAAAGAADCPTAFDTSVVARGLDAHGDIALADGRTIRLAALADITASPDPARRAALDRLVAGRTLTLAIADSTPDRYGRLAALARLPDGKLLQQAALEEGLAVARPEAGYIGCMPALIAAEQPARTAGLGVWARLPLKAAPPEALASAAGHFSVVTGRVLTVGSTRRLDYLNFGPVWRQDTTVRVDESGRAALQAHGLDVASLAGREVMLRGDVDLVDGPLIDLRWAEQMEVVAEAAKP</sequence>
<proteinExistence type="predicted"/>
<evidence type="ECO:0000313" key="3">
    <source>
        <dbReference type="EMBL" id="GLK83402.1"/>
    </source>
</evidence>
<keyword evidence="1" id="KW-0732">Signal</keyword>
<dbReference type="Proteomes" id="UP001143330">
    <property type="component" value="Unassembled WGS sequence"/>
</dbReference>
<dbReference type="InterPro" id="IPR035437">
    <property type="entry name" value="SNase_OB-fold_sf"/>
</dbReference>
<feature type="chain" id="PRO_5040718717" description="TNase-like domain-containing protein" evidence="1">
    <location>
        <begin position="47"/>
        <end position="279"/>
    </location>
</feature>
<keyword evidence="4" id="KW-1185">Reference proteome</keyword>
<comment type="caution">
    <text evidence="3">The sequence shown here is derived from an EMBL/GenBank/DDBJ whole genome shotgun (WGS) entry which is preliminary data.</text>
</comment>
<accession>A0A9W6JUI6</accession>
<feature type="signal peptide" evidence="1">
    <location>
        <begin position="1"/>
        <end position="46"/>
    </location>
</feature>